<name>A0ABS7F6T6_9PROT</name>
<organism evidence="13 14">
    <name type="scientific">Caldovatus aquaticus</name>
    <dbReference type="NCBI Taxonomy" id="2865671"/>
    <lineage>
        <taxon>Bacteria</taxon>
        <taxon>Pseudomonadati</taxon>
        <taxon>Pseudomonadota</taxon>
        <taxon>Alphaproteobacteria</taxon>
        <taxon>Acetobacterales</taxon>
        <taxon>Roseomonadaceae</taxon>
        <taxon>Caldovatus</taxon>
    </lineage>
</organism>
<dbReference type="SUPFAM" id="SSF52540">
    <property type="entry name" value="P-loop containing nucleoside triphosphate hydrolases"/>
    <property type="match status" value="1"/>
</dbReference>
<dbReference type="InterPro" id="IPR018095">
    <property type="entry name" value="Thymidylate_kin_CS"/>
</dbReference>
<dbReference type="InterPro" id="IPR039430">
    <property type="entry name" value="Thymidylate_kin-like_dom"/>
</dbReference>
<gene>
    <name evidence="11 13" type="primary">tmk</name>
    <name evidence="13" type="ORF">K1J50_17735</name>
</gene>
<evidence type="ECO:0000313" key="14">
    <source>
        <dbReference type="Proteomes" id="UP001519924"/>
    </source>
</evidence>
<dbReference type="HAMAP" id="MF_00165">
    <property type="entry name" value="Thymidylate_kinase"/>
    <property type="match status" value="1"/>
</dbReference>
<sequence>MDGAGERGRFITLEGGEGAGKSTQARRLAAALAAAGLPVLRTREPGGAPGAEAIRALLLGGVTAWDPTAEAMLHFAARREHVLRTLRPALAAGMWVVCDRFADSTLAYQGYGQGLPRAAFDALAALTLEGLVPDLTLILDLPPELGMARVAGRGEAATRYERLGPAFHARIRAGFRAIAAAEPERCVLVDAARPAEAVTAELLALVRARLGAPLP</sequence>
<evidence type="ECO:0000256" key="8">
    <source>
        <dbReference type="ARBA" id="ARBA00022840"/>
    </source>
</evidence>
<feature type="binding site" evidence="11">
    <location>
        <begin position="15"/>
        <end position="22"/>
    </location>
    <ligand>
        <name>ATP</name>
        <dbReference type="ChEBI" id="CHEBI:30616"/>
    </ligand>
</feature>
<dbReference type="InterPro" id="IPR027417">
    <property type="entry name" value="P-loop_NTPase"/>
</dbReference>
<dbReference type="InterPro" id="IPR018094">
    <property type="entry name" value="Thymidylate_kinase"/>
</dbReference>
<dbReference type="RefSeq" id="WP_220119088.1">
    <property type="nucleotide sequence ID" value="NZ_JAHZUY010000087.1"/>
</dbReference>
<dbReference type="Proteomes" id="UP001519924">
    <property type="component" value="Unassembled WGS sequence"/>
</dbReference>
<keyword evidence="7 11" id="KW-0418">Kinase</keyword>
<feature type="domain" description="Thymidylate kinase-like" evidence="12">
    <location>
        <begin position="13"/>
        <end position="201"/>
    </location>
</feature>
<keyword evidence="4 11" id="KW-0808">Transferase</keyword>
<dbReference type="CDD" id="cd01672">
    <property type="entry name" value="TMPK"/>
    <property type="match status" value="1"/>
</dbReference>
<evidence type="ECO:0000256" key="6">
    <source>
        <dbReference type="ARBA" id="ARBA00022741"/>
    </source>
</evidence>
<dbReference type="EC" id="2.7.4.9" evidence="2 11"/>
<comment type="function">
    <text evidence="11">Phosphorylation of dTMP to form dTDP in both de novo and salvage pathways of dTTP synthesis.</text>
</comment>
<dbReference type="Gene3D" id="3.40.50.300">
    <property type="entry name" value="P-loop containing nucleotide triphosphate hydrolases"/>
    <property type="match status" value="1"/>
</dbReference>
<evidence type="ECO:0000256" key="4">
    <source>
        <dbReference type="ARBA" id="ARBA00022679"/>
    </source>
</evidence>
<dbReference type="NCBIfam" id="TIGR00041">
    <property type="entry name" value="DTMP_kinase"/>
    <property type="match status" value="1"/>
</dbReference>
<reference evidence="13 14" key="1">
    <citation type="submission" date="2021-08" db="EMBL/GenBank/DDBJ databases">
        <title>Caldovatus sediminis gen. nov., sp. nov., a moderately thermophilic bacterium isolated from a hot spring.</title>
        <authorList>
            <person name="Hu C.-J."/>
            <person name="Li W.-J."/>
            <person name="Xian W.-D."/>
        </authorList>
    </citation>
    <scope>NUCLEOTIDE SEQUENCE [LARGE SCALE GENOMIC DNA]</scope>
    <source>
        <strain evidence="13 14">SYSU G05006</strain>
    </source>
</reference>
<dbReference type="PROSITE" id="PS01331">
    <property type="entry name" value="THYMIDYLATE_KINASE"/>
    <property type="match status" value="1"/>
</dbReference>
<keyword evidence="6 11" id="KW-0547">Nucleotide-binding</keyword>
<evidence type="ECO:0000256" key="3">
    <source>
        <dbReference type="ARBA" id="ARBA00017144"/>
    </source>
</evidence>
<comment type="catalytic activity">
    <reaction evidence="10 11">
        <text>dTMP + ATP = dTDP + ADP</text>
        <dbReference type="Rhea" id="RHEA:13517"/>
        <dbReference type="ChEBI" id="CHEBI:30616"/>
        <dbReference type="ChEBI" id="CHEBI:58369"/>
        <dbReference type="ChEBI" id="CHEBI:63528"/>
        <dbReference type="ChEBI" id="CHEBI:456216"/>
        <dbReference type="EC" id="2.7.4.9"/>
    </reaction>
</comment>
<evidence type="ECO:0000256" key="11">
    <source>
        <dbReference type="HAMAP-Rule" id="MF_00165"/>
    </source>
</evidence>
<dbReference type="GO" id="GO:0004798">
    <property type="term" value="F:dTMP kinase activity"/>
    <property type="evidence" value="ECO:0007669"/>
    <property type="project" value="UniProtKB-EC"/>
</dbReference>
<keyword evidence="5 11" id="KW-0545">Nucleotide biosynthesis</keyword>
<dbReference type="EMBL" id="JAHZUY010000087">
    <property type="protein sequence ID" value="MBW8271320.1"/>
    <property type="molecule type" value="Genomic_DNA"/>
</dbReference>
<dbReference type="PANTHER" id="PTHR10344">
    <property type="entry name" value="THYMIDYLATE KINASE"/>
    <property type="match status" value="1"/>
</dbReference>
<proteinExistence type="inferred from homology"/>
<evidence type="ECO:0000256" key="5">
    <source>
        <dbReference type="ARBA" id="ARBA00022727"/>
    </source>
</evidence>
<evidence type="ECO:0000256" key="9">
    <source>
        <dbReference type="ARBA" id="ARBA00029962"/>
    </source>
</evidence>
<dbReference type="Pfam" id="PF02223">
    <property type="entry name" value="Thymidylate_kin"/>
    <property type="match status" value="1"/>
</dbReference>
<keyword evidence="8 11" id="KW-0067">ATP-binding</keyword>
<evidence type="ECO:0000256" key="2">
    <source>
        <dbReference type="ARBA" id="ARBA00012980"/>
    </source>
</evidence>
<comment type="similarity">
    <text evidence="1 11">Belongs to the thymidylate kinase family.</text>
</comment>
<dbReference type="PANTHER" id="PTHR10344:SF4">
    <property type="entry name" value="UMP-CMP KINASE 2, MITOCHONDRIAL"/>
    <property type="match status" value="1"/>
</dbReference>
<accession>A0ABS7F6T6</accession>
<evidence type="ECO:0000256" key="10">
    <source>
        <dbReference type="ARBA" id="ARBA00048743"/>
    </source>
</evidence>
<protein>
    <recommendedName>
        <fullName evidence="3 11">Thymidylate kinase</fullName>
        <ecNumber evidence="2 11">2.7.4.9</ecNumber>
    </recommendedName>
    <alternativeName>
        <fullName evidence="9 11">dTMP kinase</fullName>
    </alternativeName>
</protein>
<evidence type="ECO:0000256" key="7">
    <source>
        <dbReference type="ARBA" id="ARBA00022777"/>
    </source>
</evidence>
<evidence type="ECO:0000256" key="1">
    <source>
        <dbReference type="ARBA" id="ARBA00009776"/>
    </source>
</evidence>
<evidence type="ECO:0000313" key="13">
    <source>
        <dbReference type="EMBL" id="MBW8271320.1"/>
    </source>
</evidence>
<keyword evidence="14" id="KW-1185">Reference proteome</keyword>
<evidence type="ECO:0000259" key="12">
    <source>
        <dbReference type="Pfam" id="PF02223"/>
    </source>
</evidence>
<comment type="caution">
    <text evidence="13">The sequence shown here is derived from an EMBL/GenBank/DDBJ whole genome shotgun (WGS) entry which is preliminary data.</text>
</comment>